<protein>
    <recommendedName>
        <fullName evidence="5">Cobalt-precorrin-5B C(1)-methyltransferase</fullName>
        <ecNumber evidence="5">2.1.1.195</ecNumber>
    </recommendedName>
    <alternativeName>
        <fullName evidence="5">Cobalt-precorrin-6A synthase</fullName>
    </alternativeName>
</protein>
<dbReference type="PANTHER" id="PTHR35863">
    <property type="entry name" value="COBALT-PRECORRIN-5B C(1)-METHYLTRANSFERASE"/>
    <property type="match status" value="1"/>
</dbReference>
<comment type="similarity">
    <text evidence="5">Belongs to the CbiD family.</text>
</comment>
<evidence type="ECO:0000256" key="1">
    <source>
        <dbReference type="ARBA" id="ARBA00022573"/>
    </source>
</evidence>
<sequence>MILILGGTTEGRHAVTVCDEASKPYYYSTKGESQEITCVHGIRLTGAMDEDTMSTFCRENDIHLIVDAAHPFAEVLHQIIAKVSKELSIPVARYERNYPEHSDNLIWCDTYDEAIEYLENHKIDNLLALTGVNTLAKLKRYWQNHETWFRILDRDESRGIVEKTEYPFDRIIYYQQGEDEIPLFEKLKPEAIITKESGESGGFMQKVEAAEKLGILVIVVKRPKLDESFISVYGENGLRKFIERAVPDFFELRTGYTTGTYATAATKAALIALLTKSAWNEISVTLPSGEWVYIPITSTSWGDKEVSCTVIKDAGDDPDATNKQAIVSTVRLNTESRGVRFLQGKGVGVVTLPGLGIEIGEPAINATPRKMIKREVFKVLRHNQYLLPDQSVRIGVDVTISVPNGEEIAKRTFNPKLGIMGGISIIGTSGVVKPFSADAFLRSIRREMDVAKALKCERIVINSGAKSEKFVKSIYPELPSQGFIHYGNFIGETIKIASELGFKYVTMGIMLGKAVKLAEGSLDTHSKKVVMNKVFLTEVSKEAKCSPETIDAIQGITLARQLWDIIKEDEREFFSIIIRKCHQVCATLLPAGELTILLIDEDGAITSL</sequence>
<dbReference type="Gene3D" id="3.30.2110.10">
    <property type="entry name" value="CbiD-like"/>
    <property type="match status" value="1"/>
</dbReference>
<evidence type="ECO:0000256" key="4">
    <source>
        <dbReference type="ARBA" id="ARBA00022691"/>
    </source>
</evidence>
<keyword evidence="2 5" id="KW-0489">Methyltransferase</keyword>
<comment type="function">
    <text evidence="5">Catalyzes the methylation of C-1 in cobalt-precorrin-5B to form cobalt-precorrin-6A.</text>
</comment>
<keyword evidence="4 5" id="KW-0949">S-adenosyl-L-methionine</keyword>
<dbReference type="SUPFAM" id="SSF111342">
    <property type="entry name" value="CbiD-like"/>
    <property type="match status" value="1"/>
</dbReference>
<proteinExistence type="inferred from homology"/>
<evidence type="ECO:0000256" key="3">
    <source>
        <dbReference type="ARBA" id="ARBA00022679"/>
    </source>
</evidence>
<keyword evidence="1 5" id="KW-0169">Cobalamin biosynthesis</keyword>
<keyword evidence="7" id="KW-1185">Reference proteome</keyword>
<comment type="catalytic activity">
    <reaction evidence="5">
        <text>Co-precorrin-5B + S-adenosyl-L-methionine = Co-precorrin-6A + S-adenosyl-L-homocysteine</text>
        <dbReference type="Rhea" id="RHEA:26285"/>
        <dbReference type="ChEBI" id="CHEBI:57856"/>
        <dbReference type="ChEBI" id="CHEBI:59789"/>
        <dbReference type="ChEBI" id="CHEBI:60063"/>
        <dbReference type="ChEBI" id="CHEBI:60064"/>
        <dbReference type="EC" id="2.1.1.195"/>
    </reaction>
</comment>
<evidence type="ECO:0000256" key="5">
    <source>
        <dbReference type="HAMAP-Rule" id="MF_00787"/>
    </source>
</evidence>
<dbReference type="InterPro" id="IPR036074">
    <property type="entry name" value="CbiD_sf"/>
</dbReference>
<dbReference type="HAMAP" id="MF_00787">
    <property type="entry name" value="CbiD"/>
    <property type="match status" value="1"/>
</dbReference>
<dbReference type="Pfam" id="PF01888">
    <property type="entry name" value="CbiD"/>
    <property type="match status" value="1"/>
</dbReference>
<dbReference type="GO" id="GO:0019251">
    <property type="term" value="P:anaerobic cobalamin biosynthetic process"/>
    <property type="evidence" value="ECO:0007669"/>
    <property type="project" value="UniProtKB-UniRule"/>
</dbReference>
<dbReference type="UniPathway" id="UPA00148">
    <property type="reaction ID" value="UER00227"/>
</dbReference>
<dbReference type="GO" id="GO:0016994">
    <property type="term" value="F:precorrin-6A reductase activity"/>
    <property type="evidence" value="ECO:0007669"/>
    <property type="project" value="InterPro"/>
</dbReference>
<dbReference type="GO" id="GO:0032259">
    <property type="term" value="P:methylation"/>
    <property type="evidence" value="ECO:0007669"/>
    <property type="project" value="UniProtKB-KW"/>
</dbReference>
<dbReference type="InterPro" id="IPR003723">
    <property type="entry name" value="Precorrin-6x_reduct"/>
</dbReference>
<dbReference type="RefSeq" id="WP_134437370.1">
    <property type="nucleotide sequence ID" value="NZ_SOML01000014.1"/>
</dbReference>
<comment type="pathway">
    <text evidence="5">Cofactor biosynthesis; adenosylcobalamin biosynthesis; cob(II)yrinate a,c-diamide from sirohydrochlorin (anaerobic route): step 6/10.</text>
</comment>
<reference evidence="6 7" key="1">
    <citation type="submission" date="2019-03" db="EMBL/GenBank/DDBJ databases">
        <title>San Antonio Military Medical Center submission to MRSN (WRAIR), pending publication.</title>
        <authorList>
            <person name="Blyth D.M."/>
            <person name="Mccarthy S.L."/>
            <person name="Schall S.E."/>
            <person name="Stam J.A."/>
            <person name="Ong A.C."/>
            <person name="Mcgann P.T."/>
        </authorList>
    </citation>
    <scope>NUCLEOTIDE SEQUENCE [LARGE SCALE GENOMIC DNA]</scope>
    <source>
        <strain evidence="6 7">MRSN571793</strain>
    </source>
</reference>
<dbReference type="GO" id="GO:0043780">
    <property type="term" value="F:cobalt-precorrin-5B C1-methyltransferase activity"/>
    <property type="evidence" value="ECO:0007669"/>
    <property type="project" value="RHEA"/>
</dbReference>
<dbReference type="Pfam" id="PF02571">
    <property type="entry name" value="CbiJ"/>
    <property type="match status" value="1"/>
</dbReference>
<evidence type="ECO:0000256" key="2">
    <source>
        <dbReference type="ARBA" id="ARBA00022603"/>
    </source>
</evidence>
<dbReference type="Proteomes" id="UP000297861">
    <property type="component" value="Unassembled WGS sequence"/>
</dbReference>
<dbReference type="STRING" id="1121485.GCA_000426485_00693"/>
<dbReference type="NCBIfam" id="TIGR00312">
    <property type="entry name" value="cbiD"/>
    <property type="match status" value="1"/>
</dbReference>
<dbReference type="OrthoDB" id="6439987at2"/>
<dbReference type="PROSITE" id="PS51014">
    <property type="entry name" value="COBK_CBIJ"/>
    <property type="match status" value="1"/>
</dbReference>
<dbReference type="EMBL" id="SOML01000014">
    <property type="protein sequence ID" value="TFD93079.1"/>
    <property type="molecule type" value="Genomic_DNA"/>
</dbReference>
<dbReference type="NCBIfam" id="NF000849">
    <property type="entry name" value="PRK00075.1-1"/>
    <property type="match status" value="1"/>
</dbReference>
<comment type="caution">
    <text evidence="6">The sequence shown here is derived from an EMBL/GenBank/DDBJ whole genome shotgun (WGS) entry which is preliminary data.</text>
</comment>
<name>A0A4Y8L0T5_9BACT</name>
<dbReference type="EC" id="2.1.1.195" evidence="5"/>
<accession>A0A4Y8L0T5</accession>
<evidence type="ECO:0000313" key="7">
    <source>
        <dbReference type="Proteomes" id="UP000297861"/>
    </source>
</evidence>
<dbReference type="AlphaFoldDB" id="A0A4Y8L0T5"/>
<dbReference type="PANTHER" id="PTHR35863:SF1">
    <property type="entry name" value="COBALT-PRECORRIN-5B C(1)-METHYLTRANSFERASE"/>
    <property type="match status" value="1"/>
</dbReference>
<evidence type="ECO:0000313" key="6">
    <source>
        <dbReference type="EMBL" id="TFD93079.1"/>
    </source>
</evidence>
<keyword evidence="3 5" id="KW-0808">Transferase</keyword>
<dbReference type="InterPro" id="IPR002748">
    <property type="entry name" value="CbiD"/>
</dbReference>
<gene>
    <name evidence="5" type="primary">cbiD</name>
    <name evidence="6" type="ORF">E2605_17435</name>
</gene>
<organism evidence="6 7">
    <name type="scientific">Dysgonomonas capnocytophagoides</name>
    <dbReference type="NCBI Taxonomy" id="45254"/>
    <lineage>
        <taxon>Bacteria</taxon>
        <taxon>Pseudomonadati</taxon>
        <taxon>Bacteroidota</taxon>
        <taxon>Bacteroidia</taxon>
        <taxon>Bacteroidales</taxon>
        <taxon>Dysgonomonadaceae</taxon>
        <taxon>Dysgonomonas</taxon>
    </lineage>
</organism>